<dbReference type="PANTHER" id="PTHR37515:SF2">
    <property type="entry name" value="YALI0C09240P"/>
    <property type="match status" value="1"/>
</dbReference>
<keyword evidence="2" id="KW-1185">Reference proteome</keyword>
<reference evidence="1" key="1">
    <citation type="submission" date="2020-01" db="EMBL/GenBank/DDBJ databases">
        <title>Development of genomics and gene disruption for Polysphondylium violaceum indicates a role for the polyketide synthase stlB in stalk morphogenesis.</title>
        <authorList>
            <person name="Narita B."/>
            <person name="Kawabe Y."/>
            <person name="Kin K."/>
            <person name="Saito T."/>
            <person name="Gibbs R."/>
            <person name="Kuspa A."/>
            <person name="Muzny D."/>
            <person name="Queller D."/>
            <person name="Richards S."/>
            <person name="Strassman J."/>
            <person name="Sucgang R."/>
            <person name="Worley K."/>
            <person name="Schaap P."/>
        </authorList>
    </citation>
    <scope>NUCLEOTIDE SEQUENCE</scope>
    <source>
        <strain evidence="1">QSvi11</strain>
    </source>
</reference>
<comment type="caution">
    <text evidence="1">The sequence shown here is derived from an EMBL/GenBank/DDBJ whole genome shotgun (WGS) entry which is preliminary data.</text>
</comment>
<sequence>MDIQLTFSDVTKAEATMISTTEPGQVFEGILTYGGYPSFKFDKTQTYDQQIQSFTSNAQERMAHSLLENEIVLPSKIIAEGISFVYCVIDYPLEEEAYIKVSFPSPKSITNYELLAIHAKVYQYIYEIENTTFPDPGTVPGMLNRAKSHGKYGIWGHYLEDLIYNSSGGVKIYNNFIFCEFDVDS</sequence>
<dbReference type="OrthoDB" id="22097at2759"/>
<proteinExistence type="predicted"/>
<dbReference type="AlphaFoldDB" id="A0A8J4PWK7"/>
<accession>A0A8J4PWK7</accession>
<gene>
    <name evidence="1" type="ORF">CYY_003344</name>
</gene>
<dbReference type="EMBL" id="AJWJ01000103">
    <property type="protein sequence ID" value="KAF2075368.1"/>
    <property type="molecule type" value="Genomic_DNA"/>
</dbReference>
<protein>
    <submittedName>
        <fullName evidence="1">Uncharacterized protein</fullName>
    </submittedName>
</protein>
<evidence type="ECO:0000313" key="1">
    <source>
        <dbReference type="EMBL" id="KAF2075368.1"/>
    </source>
</evidence>
<organism evidence="1 2">
    <name type="scientific">Polysphondylium violaceum</name>
    <dbReference type="NCBI Taxonomy" id="133409"/>
    <lineage>
        <taxon>Eukaryota</taxon>
        <taxon>Amoebozoa</taxon>
        <taxon>Evosea</taxon>
        <taxon>Eumycetozoa</taxon>
        <taxon>Dictyostelia</taxon>
        <taxon>Dictyosteliales</taxon>
        <taxon>Dictyosteliaceae</taxon>
        <taxon>Polysphondylium</taxon>
    </lineage>
</organism>
<evidence type="ECO:0000313" key="2">
    <source>
        <dbReference type="Proteomes" id="UP000695562"/>
    </source>
</evidence>
<dbReference type="PANTHER" id="PTHR37515">
    <property type="entry name" value="YALI0C09240P"/>
    <property type="match status" value="1"/>
</dbReference>
<name>A0A8J4PWK7_9MYCE</name>
<dbReference type="Proteomes" id="UP000695562">
    <property type="component" value="Unassembled WGS sequence"/>
</dbReference>